<name>A0A699L857_TANCI</name>
<accession>A0A699L857</accession>
<reference evidence="2" key="1">
    <citation type="journal article" date="2019" name="Sci. Rep.">
        <title>Draft genome of Tanacetum cinerariifolium, the natural source of mosquito coil.</title>
        <authorList>
            <person name="Yamashiro T."/>
            <person name="Shiraishi A."/>
            <person name="Satake H."/>
            <person name="Nakayama K."/>
        </authorList>
    </citation>
    <scope>NUCLEOTIDE SEQUENCE</scope>
</reference>
<dbReference type="AlphaFoldDB" id="A0A699L857"/>
<comment type="caution">
    <text evidence="2">The sequence shown here is derived from an EMBL/GenBank/DDBJ whole genome shotgun (WGS) entry which is preliminary data.</text>
</comment>
<feature type="compositionally biased region" description="Gly residues" evidence="1">
    <location>
        <begin position="17"/>
        <end position="36"/>
    </location>
</feature>
<proteinExistence type="predicted"/>
<feature type="non-terminal residue" evidence="2">
    <location>
        <position position="1"/>
    </location>
</feature>
<sequence>HRDVCLSWGRWGEFVGGRGSSGDGLESGGSGVMGDGGKTDSGVNNISFKCGGDETDLGFLQS</sequence>
<evidence type="ECO:0000256" key="1">
    <source>
        <dbReference type="SAM" id="MobiDB-lite"/>
    </source>
</evidence>
<feature type="region of interest" description="Disordered" evidence="1">
    <location>
        <begin position="17"/>
        <end position="38"/>
    </location>
</feature>
<gene>
    <name evidence="2" type="ORF">Tci_702138</name>
</gene>
<protein>
    <submittedName>
        <fullName evidence="2">Uncharacterized protein</fullName>
    </submittedName>
</protein>
<dbReference type="EMBL" id="BKCJ010596895">
    <property type="protein sequence ID" value="GFB30167.1"/>
    <property type="molecule type" value="Genomic_DNA"/>
</dbReference>
<organism evidence="2">
    <name type="scientific">Tanacetum cinerariifolium</name>
    <name type="common">Dalmatian daisy</name>
    <name type="synonym">Chrysanthemum cinerariifolium</name>
    <dbReference type="NCBI Taxonomy" id="118510"/>
    <lineage>
        <taxon>Eukaryota</taxon>
        <taxon>Viridiplantae</taxon>
        <taxon>Streptophyta</taxon>
        <taxon>Embryophyta</taxon>
        <taxon>Tracheophyta</taxon>
        <taxon>Spermatophyta</taxon>
        <taxon>Magnoliopsida</taxon>
        <taxon>eudicotyledons</taxon>
        <taxon>Gunneridae</taxon>
        <taxon>Pentapetalae</taxon>
        <taxon>asterids</taxon>
        <taxon>campanulids</taxon>
        <taxon>Asterales</taxon>
        <taxon>Asteraceae</taxon>
        <taxon>Asteroideae</taxon>
        <taxon>Anthemideae</taxon>
        <taxon>Anthemidinae</taxon>
        <taxon>Tanacetum</taxon>
    </lineage>
</organism>
<evidence type="ECO:0000313" key="2">
    <source>
        <dbReference type="EMBL" id="GFB30167.1"/>
    </source>
</evidence>